<dbReference type="InterPro" id="IPR036273">
    <property type="entry name" value="CRAL/TRIO_N_dom_sf"/>
</dbReference>
<name>A4SAK6_OSTLU</name>
<dbReference type="PANTHER" id="PTHR47556:SF1">
    <property type="entry name" value="SEC14P-LIKE PHOSPHATIDYLINOSITOL TRANSFER FAMILY PROTEIN"/>
    <property type="match status" value="1"/>
</dbReference>
<dbReference type="eggNOG" id="KOG1470">
    <property type="taxonomic scope" value="Eukaryota"/>
</dbReference>
<dbReference type="Pfam" id="PF00650">
    <property type="entry name" value="CRAL_TRIO"/>
    <property type="match status" value="1"/>
</dbReference>
<feature type="domain" description="CRAL-TRIO" evidence="1">
    <location>
        <begin position="66"/>
        <end position="218"/>
    </location>
</feature>
<sequence>MRASRDDASDDASDDAELLASAPDWLLAWFLRDRKLDADKARAKTLKYLEWRRSGYGESELKLSSEVAEEAASGKAVLLGERDAQNRPVVYVTLTKHDVETRELSRTCRLCVKLVDEALEQLRGEGAGAPETLMCVFDLRGFTMKNADIDFVKFFIKCIFDYFPKRISQVLLIEPPWVFTPVWQIVKPLMGKYAALVKQVKAKDAKAYFDPESTLFDA</sequence>
<dbReference type="OMA" id="YFPKRIS"/>
<dbReference type="GO" id="GO:1901981">
    <property type="term" value="F:phosphatidylinositol phosphate binding"/>
    <property type="evidence" value="ECO:0007669"/>
    <property type="project" value="EnsemblPlants"/>
</dbReference>
<dbReference type="InterPro" id="IPR036865">
    <property type="entry name" value="CRAL-TRIO_dom_sf"/>
</dbReference>
<dbReference type="Proteomes" id="UP000001568">
    <property type="component" value="Chromosome 19"/>
</dbReference>
<evidence type="ECO:0000259" key="1">
    <source>
        <dbReference type="PROSITE" id="PS50191"/>
    </source>
</evidence>
<dbReference type="KEGG" id="olu:OSTLU_42284"/>
<dbReference type="HOGENOM" id="CLU_014001_9_3_1"/>
<evidence type="ECO:0000313" key="2">
    <source>
        <dbReference type="EMBL" id="ABP00765.1"/>
    </source>
</evidence>
<proteinExistence type="predicted"/>
<dbReference type="EMBL" id="CP000599">
    <property type="protein sequence ID" value="ABP00765.1"/>
    <property type="molecule type" value="Genomic_DNA"/>
</dbReference>
<dbReference type="CDD" id="cd00170">
    <property type="entry name" value="SEC14"/>
    <property type="match status" value="1"/>
</dbReference>
<dbReference type="GO" id="GO:0016036">
    <property type="term" value="P:cellular response to phosphate starvation"/>
    <property type="evidence" value="ECO:0007669"/>
    <property type="project" value="EnsemblPlants"/>
</dbReference>
<organism evidence="2 3">
    <name type="scientific">Ostreococcus lucimarinus (strain CCE9901)</name>
    <dbReference type="NCBI Taxonomy" id="436017"/>
    <lineage>
        <taxon>Eukaryota</taxon>
        <taxon>Viridiplantae</taxon>
        <taxon>Chlorophyta</taxon>
        <taxon>Mamiellophyceae</taxon>
        <taxon>Mamiellales</taxon>
        <taxon>Bathycoccaceae</taxon>
        <taxon>Ostreococcus</taxon>
    </lineage>
</organism>
<dbReference type="PANTHER" id="PTHR47556">
    <property type="entry name" value="SEC14P-LIKE PHOSPHATIDYLINOSITOL TRANSFER FAMILY PROTEIN"/>
    <property type="match status" value="1"/>
</dbReference>
<dbReference type="PROSITE" id="PS50191">
    <property type="entry name" value="CRAL_TRIO"/>
    <property type="match status" value="1"/>
</dbReference>
<dbReference type="GO" id="GO:0070300">
    <property type="term" value="F:phosphatidic acid binding"/>
    <property type="evidence" value="ECO:0007669"/>
    <property type="project" value="EnsemblPlants"/>
</dbReference>
<dbReference type="OrthoDB" id="496270at2759"/>
<dbReference type="RefSeq" id="XP_001422448.1">
    <property type="nucleotide sequence ID" value="XM_001422411.1"/>
</dbReference>
<dbReference type="InterPro" id="IPR001251">
    <property type="entry name" value="CRAL-TRIO_dom"/>
</dbReference>
<reference evidence="2 3" key="1">
    <citation type="journal article" date="2007" name="Proc. Natl. Acad. Sci. U.S.A.">
        <title>The tiny eukaryote Ostreococcus provides genomic insights into the paradox of plankton speciation.</title>
        <authorList>
            <person name="Palenik B."/>
            <person name="Grimwood J."/>
            <person name="Aerts A."/>
            <person name="Rouze P."/>
            <person name="Salamov A."/>
            <person name="Putnam N."/>
            <person name="Dupont C."/>
            <person name="Jorgensen R."/>
            <person name="Derelle E."/>
            <person name="Rombauts S."/>
            <person name="Zhou K."/>
            <person name="Otillar R."/>
            <person name="Merchant S.S."/>
            <person name="Podell S."/>
            <person name="Gaasterland T."/>
            <person name="Napoli C."/>
            <person name="Gendler K."/>
            <person name="Manuell A."/>
            <person name="Tai V."/>
            <person name="Vallon O."/>
            <person name="Piganeau G."/>
            <person name="Jancek S."/>
            <person name="Heijde M."/>
            <person name="Jabbari K."/>
            <person name="Bowler C."/>
            <person name="Lohr M."/>
            <person name="Robbens S."/>
            <person name="Werner G."/>
            <person name="Dubchak I."/>
            <person name="Pazour G.J."/>
            <person name="Ren Q."/>
            <person name="Paulsen I."/>
            <person name="Delwiche C."/>
            <person name="Schmutz J."/>
            <person name="Rokhsar D."/>
            <person name="Van de Peer Y."/>
            <person name="Moreau H."/>
            <person name="Grigoriev I.V."/>
        </authorList>
    </citation>
    <scope>NUCLEOTIDE SEQUENCE [LARGE SCALE GENOMIC DNA]</scope>
    <source>
        <strain evidence="2 3">CCE9901</strain>
    </source>
</reference>
<keyword evidence="3" id="KW-1185">Reference proteome</keyword>
<dbReference type="GeneID" id="5006465"/>
<protein>
    <recommendedName>
        <fullName evidence="1">CRAL-TRIO domain-containing protein</fullName>
    </recommendedName>
</protein>
<dbReference type="AlphaFoldDB" id="A4SAK6"/>
<gene>
    <name evidence="2" type="ORF">OSTLU_42284</name>
</gene>
<dbReference type="SUPFAM" id="SSF46938">
    <property type="entry name" value="CRAL/TRIO N-terminal domain"/>
    <property type="match status" value="1"/>
</dbReference>
<dbReference type="SUPFAM" id="SSF52087">
    <property type="entry name" value="CRAL/TRIO domain"/>
    <property type="match status" value="1"/>
</dbReference>
<dbReference type="Gramene" id="ABP00765">
    <property type="protein sequence ID" value="ABP00765"/>
    <property type="gene ID" value="OSTLU_42284"/>
</dbReference>
<accession>A4SAK6</accession>
<evidence type="ECO:0000313" key="3">
    <source>
        <dbReference type="Proteomes" id="UP000001568"/>
    </source>
</evidence>
<dbReference type="GO" id="GO:0008526">
    <property type="term" value="F:phosphatidylinositol transfer activity"/>
    <property type="evidence" value="ECO:0007669"/>
    <property type="project" value="EnsemblPlants"/>
</dbReference>
<dbReference type="Gene3D" id="3.40.525.10">
    <property type="entry name" value="CRAL-TRIO lipid binding domain"/>
    <property type="match status" value="1"/>
</dbReference>
<dbReference type="SMART" id="SM00516">
    <property type="entry name" value="SEC14"/>
    <property type="match status" value="1"/>
</dbReference>
<dbReference type="GO" id="GO:0009570">
    <property type="term" value="C:chloroplast stroma"/>
    <property type="evidence" value="ECO:0007669"/>
    <property type="project" value="EnsemblPlants"/>
</dbReference>